<evidence type="ECO:0000313" key="3">
    <source>
        <dbReference type="EMBL" id="TFK31569.1"/>
    </source>
</evidence>
<accession>A0A5C3LEL2</accession>
<dbReference type="AlphaFoldDB" id="A0A5C3LEL2"/>
<keyword evidence="1" id="KW-0472">Membrane</keyword>
<feature type="transmembrane region" description="Helical" evidence="1">
    <location>
        <begin position="229"/>
        <end position="257"/>
    </location>
</feature>
<keyword evidence="4" id="KW-1185">Reference proteome</keyword>
<feature type="transmembrane region" description="Helical" evidence="1">
    <location>
        <begin position="65"/>
        <end position="86"/>
    </location>
</feature>
<evidence type="ECO:0000313" key="4">
    <source>
        <dbReference type="Proteomes" id="UP000308652"/>
    </source>
</evidence>
<feature type="domain" description="DUF6533" evidence="2">
    <location>
        <begin position="31"/>
        <end position="76"/>
    </location>
</feature>
<feature type="transmembrane region" description="Helical" evidence="1">
    <location>
        <begin position="28"/>
        <end position="45"/>
    </location>
</feature>
<dbReference type="Pfam" id="PF20151">
    <property type="entry name" value="DUF6533"/>
    <property type="match status" value="1"/>
</dbReference>
<gene>
    <name evidence="3" type="ORF">BDQ12DRAFT_729437</name>
</gene>
<keyword evidence="1" id="KW-0812">Transmembrane</keyword>
<proteinExistence type="predicted"/>
<dbReference type="Proteomes" id="UP000308652">
    <property type="component" value="Unassembled WGS sequence"/>
</dbReference>
<dbReference type="EMBL" id="ML213732">
    <property type="protein sequence ID" value="TFK31569.1"/>
    <property type="molecule type" value="Genomic_DNA"/>
</dbReference>
<dbReference type="OrthoDB" id="3349377at2759"/>
<name>A0A5C3LEL2_9AGAR</name>
<evidence type="ECO:0000256" key="1">
    <source>
        <dbReference type="SAM" id="Phobius"/>
    </source>
</evidence>
<feature type="transmembrane region" description="Helical" evidence="1">
    <location>
        <begin position="187"/>
        <end position="209"/>
    </location>
</feature>
<keyword evidence="1" id="KW-1133">Transmembrane helix</keyword>
<protein>
    <recommendedName>
        <fullName evidence="2">DUF6533 domain-containing protein</fullName>
    </recommendedName>
</protein>
<reference evidence="3 4" key="1">
    <citation type="journal article" date="2019" name="Nat. Ecol. Evol.">
        <title>Megaphylogeny resolves global patterns of mushroom evolution.</title>
        <authorList>
            <person name="Varga T."/>
            <person name="Krizsan K."/>
            <person name="Foldi C."/>
            <person name="Dima B."/>
            <person name="Sanchez-Garcia M."/>
            <person name="Sanchez-Ramirez S."/>
            <person name="Szollosi G.J."/>
            <person name="Szarkandi J.G."/>
            <person name="Papp V."/>
            <person name="Albert L."/>
            <person name="Andreopoulos W."/>
            <person name="Angelini C."/>
            <person name="Antonin V."/>
            <person name="Barry K.W."/>
            <person name="Bougher N.L."/>
            <person name="Buchanan P."/>
            <person name="Buyck B."/>
            <person name="Bense V."/>
            <person name="Catcheside P."/>
            <person name="Chovatia M."/>
            <person name="Cooper J."/>
            <person name="Damon W."/>
            <person name="Desjardin D."/>
            <person name="Finy P."/>
            <person name="Geml J."/>
            <person name="Haridas S."/>
            <person name="Hughes K."/>
            <person name="Justo A."/>
            <person name="Karasinski D."/>
            <person name="Kautmanova I."/>
            <person name="Kiss B."/>
            <person name="Kocsube S."/>
            <person name="Kotiranta H."/>
            <person name="LaButti K.M."/>
            <person name="Lechner B.E."/>
            <person name="Liimatainen K."/>
            <person name="Lipzen A."/>
            <person name="Lukacs Z."/>
            <person name="Mihaltcheva S."/>
            <person name="Morgado L.N."/>
            <person name="Niskanen T."/>
            <person name="Noordeloos M.E."/>
            <person name="Ohm R.A."/>
            <person name="Ortiz-Santana B."/>
            <person name="Ovrebo C."/>
            <person name="Racz N."/>
            <person name="Riley R."/>
            <person name="Savchenko A."/>
            <person name="Shiryaev A."/>
            <person name="Soop K."/>
            <person name="Spirin V."/>
            <person name="Szebenyi C."/>
            <person name="Tomsovsky M."/>
            <person name="Tulloss R.E."/>
            <person name="Uehling J."/>
            <person name="Grigoriev I.V."/>
            <person name="Vagvolgyi C."/>
            <person name="Papp T."/>
            <person name="Martin F.M."/>
            <person name="Miettinen O."/>
            <person name="Hibbett D.S."/>
            <person name="Nagy L.G."/>
        </authorList>
    </citation>
    <scope>NUCLEOTIDE SEQUENCE [LARGE SCALE GENOMIC DNA]</scope>
    <source>
        <strain evidence="3 4">CBS 166.37</strain>
    </source>
</reference>
<organism evidence="3 4">
    <name type="scientific">Crucibulum laeve</name>
    <dbReference type="NCBI Taxonomy" id="68775"/>
    <lineage>
        <taxon>Eukaryota</taxon>
        <taxon>Fungi</taxon>
        <taxon>Dikarya</taxon>
        <taxon>Basidiomycota</taxon>
        <taxon>Agaricomycotina</taxon>
        <taxon>Agaricomycetes</taxon>
        <taxon>Agaricomycetidae</taxon>
        <taxon>Agaricales</taxon>
        <taxon>Agaricineae</taxon>
        <taxon>Nidulariaceae</taxon>
        <taxon>Crucibulum</taxon>
    </lineage>
</organism>
<feature type="transmembrane region" description="Helical" evidence="1">
    <location>
        <begin position="106"/>
        <end position="123"/>
    </location>
</feature>
<evidence type="ECO:0000259" key="2">
    <source>
        <dbReference type="Pfam" id="PF20151"/>
    </source>
</evidence>
<feature type="transmembrane region" description="Helical" evidence="1">
    <location>
        <begin position="269"/>
        <end position="286"/>
    </location>
</feature>
<sequence length="320" mass="35801">MSLPIPAGVTSPADLLNLLYDTIWQMRMTNYSSVAALTIITYDVISTLPREIEHIWKSRWTFPKVLYLCARYYGIMHVAVVVIVTTRLHMPISASMPTLPVVVHNYRGGPIVFATIINIIMLLRVHALYHHNFKVLCILIFALLGEFSAELFISIKYAILLTRSLFTPPLGLPLTGCLAVPNTGLTLVAWVPGLVVAAFFFAMTLWKFIDTARKSQKAPIWKVREWKTLSPFLVAFIKDGTIFFFLITLTLLVSTILTMAAPNAMKTIPLSWLIAVYSFAGCRLILNLREVGRGAGPATRSDATSQTAVERDIHVYRPYA</sequence>
<feature type="transmembrane region" description="Helical" evidence="1">
    <location>
        <begin position="135"/>
        <end position="159"/>
    </location>
</feature>
<dbReference type="InterPro" id="IPR045340">
    <property type="entry name" value="DUF6533"/>
</dbReference>